<evidence type="ECO:0000256" key="1">
    <source>
        <dbReference type="SAM" id="MobiDB-lite"/>
    </source>
</evidence>
<keyword evidence="3" id="KW-1185">Reference proteome</keyword>
<feature type="compositionally biased region" description="Polar residues" evidence="1">
    <location>
        <begin position="125"/>
        <end position="137"/>
    </location>
</feature>
<feature type="compositionally biased region" description="Low complexity" evidence="1">
    <location>
        <begin position="195"/>
        <end position="272"/>
    </location>
</feature>
<dbReference type="RefSeq" id="XP_027616474.1">
    <property type="nucleotide sequence ID" value="XM_027760673.1"/>
</dbReference>
<feature type="compositionally biased region" description="Polar residues" evidence="1">
    <location>
        <begin position="106"/>
        <end position="115"/>
    </location>
</feature>
<feature type="region of interest" description="Disordered" evidence="1">
    <location>
        <begin position="407"/>
        <end position="469"/>
    </location>
</feature>
<evidence type="ECO:0000313" key="2">
    <source>
        <dbReference type="EMBL" id="GBE85561.1"/>
    </source>
</evidence>
<dbReference type="AlphaFoldDB" id="A0A401GTK5"/>
<feature type="compositionally biased region" description="Basic and acidic residues" evidence="1">
    <location>
        <begin position="59"/>
        <end position="80"/>
    </location>
</feature>
<reference evidence="2 3" key="1">
    <citation type="journal article" date="2018" name="Sci. Rep.">
        <title>Genome sequence of the cauliflower mushroom Sparassis crispa (Hanabiratake) and its association with beneficial usage.</title>
        <authorList>
            <person name="Kiyama R."/>
            <person name="Furutani Y."/>
            <person name="Kawaguchi K."/>
            <person name="Nakanishi T."/>
        </authorList>
    </citation>
    <scope>NUCLEOTIDE SEQUENCE [LARGE SCALE GENOMIC DNA]</scope>
</reference>
<feature type="compositionally biased region" description="Acidic residues" evidence="1">
    <location>
        <begin position="752"/>
        <end position="772"/>
    </location>
</feature>
<dbReference type="Proteomes" id="UP000287166">
    <property type="component" value="Unassembled WGS sequence"/>
</dbReference>
<dbReference type="GeneID" id="38782478"/>
<protein>
    <submittedName>
        <fullName evidence="2">Uncharacterized protein</fullName>
    </submittedName>
</protein>
<dbReference type="OrthoDB" id="2800649at2759"/>
<feature type="region of interest" description="Disordered" evidence="1">
    <location>
        <begin position="1"/>
        <end position="30"/>
    </location>
</feature>
<feature type="compositionally biased region" description="Basic residues" evidence="1">
    <location>
        <begin position="138"/>
        <end position="159"/>
    </location>
</feature>
<feature type="compositionally biased region" description="Basic and acidic residues" evidence="1">
    <location>
        <begin position="773"/>
        <end position="783"/>
    </location>
</feature>
<feature type="region of interest" description="Disordered" evidence="1">
    <location>
        <begin position="752"/>
        <end position="791"/>
    </location>
</feature>
<feature type="compositionally biased region" description="Basic and acidic residues" evidence="1">
    <location>
        <begin position="278"/>
        <end position="293"/>
    </location>
</feature>
<sequence length="791" mass="85514">MPVATRAGNADKHPGRAELSKRRSSKEVQAEKLAKAKVKLDKAESAANSVARIAMLEDKMAATDKDTEDNRVRALPESKATRKRAPLSTIDSSEAEQPPKKKKATSTRGKIQQARQEVAAANSVLELSSSDTEQIKTTGKKKGKGKGKGKVKAKAKAKARSSSSEEEFGEMLDWYAKVPSGWSKRPGDDGAGIRPSTMTAASAAISKKTKSAPSSKSAPSTAPSSKSTHSSKSVTSSRSVTSSKSAPSSKSAHSSKSALSSKSTSSNESAPPTKVISSRKDASRKVTDAKVDADLPQNNIVVAEKSIVSDDEDVERLHALSSPVKPAHFRAMNSGAIDIMEVNPDDRTGIVAGASGSSRPKPRPRLAPLTAEVDADANNPDISVDATPAPKSIRSTSSMNVAIADKGVREQAKKRKRMAKLDEDSEDEVKVELHDDGPNAEPDDDEMEVKTGHFGADDDEPDGDEPGKRKAIVKNADLPPVALKNDRWRRRFLPTVVRYVGTLKNPWTIDEEEFRRVLELIWDKVYGKLGVEYTDAIHVITRSLCIQRLYEWRSTFGSTAISVVEAFFSTTPKYLDFAKRPSFAKALLKLSRFAFLSAKGENRSNFTGLFRSPFMLRTFAIHLAAIEGAIDVEGLYSEGSALTVNKAIGALGLTGAAVKRSLTLYKFLAIVYKKGRPVPAKRMCEDMNSAADVDAAKPTGFTNSGWGHETKFFAVSTQNLLASSLAKVAKEGAEVLWMTRGQRREVIVVSSDDDGDYLVDNGESDENDDSEDEKVRNTEKTSNSEDGETSD</sequence>
<dbReference type="EMBL" id="BFAD01000008">
    <property type="protein sequence ID" value="GBE85561.1"/>
    <property type="molecule type" value="Genomic_DNA"/>
</dbReference>
<evidence type="ECO:0000313" key="3">
    <source>
        <dbReference type="Proteomes" id="UP000287166"/>
    </source>
</evidence>
<gene>
    <name evidence="2" type="ORF">SCP_0800780</name>
</gene>
<feature type="region of interest" description="Disordered" evidence="1">
    <location>
        <begin position="371"/>
        <end position="394"/>
    </location>
</feature>
<comment type="caution">
    <text evidence="2">The sequence shown here is derived from an EMBL/GenBank/DDBJ whole genome shotgun (WGS) entry which is preliminary data.</text>
</comment>
<proteinExistence type="predicted"/>
<feature type="compositionally biased region" description="Basic and acidic residues" evidence="1">
    <location>
        <begin position="9"/>
        <end position="30"/>
    </location>
</feature>
<dbReference type="STRING" id="139825.A0A401GTK5"/>
<feature type="compositionally biased region" description="Basic and acidic residues" evidence="1">
    <location>
        <begin position="428"/>
        <end position="437"/>
    </location>
</feature>
<name>A0A401GTK5_9APHY</name>
<accession>A0A401GTK5</accession>
<feature type="region of interest" description="Disordered" evidence="1">
    <location>
        <begin position="59"/>
        <end position="295"/>
    </location>
</feature>
<dbReference type="InParanoid" id="A0A401GTK5"/>
<organism evidence="2 3">
    <name type="scientific">Sparassis crispa</name>
    <dbReference type="NCBI Taxonomy" id="139825"/>
    <lineage>
        <taxon>Eukaryota</taxon>
        <taxon>Fungi</taxon>
        <taxon>Dikarya</taxon>
        <taxon>Basidiomycota</taxon>
        <taxon>Agaricomycotina</taxon>
        <taxon>Agaricomycetes</taxon>
        <taxon>Polyporales</taxon>
        <taxon>Sparassidaceae</taxon>
        <taxon>Sparassis</taxon>
    </lineage>
</organism>